<dbReference type="KEGG" id="mis:MICPUN_60820"/>
<dbReference type="PANTHER" id="PTHR10900:SF77">
    <property type="entry name" value="FI19380P1"/>
    <property type="match status" value="1"/>
</dbReference>
<dbReference type="SMART" id="SM00554">
    <property type="entry name" value="FAS1"/>
    <property type="match status" value="1"/>
</dbReference>
<dbReference type="EMBL" id="CP001575">
    <property type="protein sequence ID" value="ACO69235.1"/>
    <property type="molecule type" value="Genomic_DNA"/>
</dbReference>
<evidence type="ECO:0000313" key="2">
    <source>
        <dbReference type="EMBL" id="ACO69235.1"/>
    </source>
</evidence>
<proteinExistence type="predicted"/>
<keyword evidence="3" id="KW-1185">Reference proteome</keyword>
<dbReference type="InterPro" id="IPR000782">
    <property type="entry name" value="FAS1_domain"/>
</dbReference>
<protein>
    <submittedName>
        <fullName evidence="2">Beta-Ig-H3/Fasciclin</fullName>
    </submittedName>
</protein>
<dbReference type="SUPFAM" id="SSF82153">
    <property type="entry name" value="FAS1 domain"/>
    <property type="match status" value="1"/>
</dbReference>
<dbReference type="Proteomes" id="UP000002009">
    <property type="component" value="Chromosome 8"/>
</dbReference>
<dbReference type="STRING" id="296587.C1FGC7"/>
<evidence type="ECO:0000313" key="3">
    <source>
        <dbReference type="Proteomes" id="UP000002009"/>
    </source>
</evidence>
<name>C1FGC7_MICCC</name>
<reference evidence="2 3" key="1">
    <citation type="journal article" date="2009" name="Science">
        <title>Green evolution and dynamic adaptations revealed by genomes of the marine picoeukaryotes Micromonas.</title>
        <authorList>
            <person name="Worden A.Z."/>
            <person name="Lee J.H."/>
            <person name="Mock T."/>
            <person name="Rouze P."/>
            <person name="Simmons M.P."/>
            <person name="Aerts A.L."/>
            <person name="Allen A.E."/>
            <person name="Cuvelier M.L."/>
            <person name="Derelle E."/>
            <person name="Everett M.V."/>
            <person name="Foulon E."/>
            <person name="Grimwood J."/>
            <person name="Gundlach H."/>
            <person name="Henrissat B."/>
            <person name="Napoli C."/>
            <person name="McDonald S.M."/>
            <person name="Parker M.S."/>
            <person name="Rombauts S."/>
            <person name="Salamov A."/>
            <person name="Von Dassow P."/>
            <person name="Badger J.H."/>
            <person name="Coutinho P.M."/>
            <person name="Demir E."/>
            <person name="Dubchak I."/>
            <person name="Gentemann C."/>
            <person name="Eikrem W."/>
            <person name="Gready J.E."/>
            <person name="John U."/>
            <person name="Lanier W."/>
            <person name="Lindquist E.A."/>
            <person name="Lucas S."/>
            <person name="Mayer K.F."/>
            <person name="Moreau H."/>
            <person name="Not F."/>
            <person name="Otillar R."/>
            <person name="Panaud O."/>
            <person name="Pangilinan J."/>
            <person name="Paulsen I."/>
            <person name="Piegu B."/>
            <person name="Poliakov A."/>
            <person name="Robbens S."/>
            <person name="Schmutz J."/>
            <person name="Toulza E."/>
            <person name="Wyss T."/>
            <person name="Zelensky A."/>
            <person name="Zhou K."/>
            <person name="Armbrust E.V."/>
            <person name="Bhattacharya D."/>
            <person name="Goodenough U.W."/>
            <person name="Van de Peer Y."/>
            <person name="Grigoriev I.V."/>
        </authorList>
    </citation>
    <scope>NUCLEOTIDE SEQUENCE [LARGE SCALE GENOMIC DNA]</scope>
    <source>
        <strain evidence="3">RCC299 / NOUM17</strain>
    </source>
</reference>
<dbReference type="AlphaFoldDB" id="C1FGC7"/>
<dbReference type="eggNOG" id="KOG1437">
    <property type="taxonomic scope" value="Eukaryota"/>
</dbReference>
<evidence type="ECO:0000259" key="1">
    <source>
        <dbReference type="PROSITE" id="PS50213"/>
    </source>
</evidence>
<dbReference type="InParanoid" id="C1FGC7"/>
<dbReference type="PANTHER" id="PTHR10900">
    <property type="entry name" value="PERIOSTIN-RELATED"/>
    <property type="match status" value="1"/>
</dbReference>
<sequence>MSLAVSQFASVRISAKPVARRNAPARMTVRAAGGGGKGGEEGGRAFGNDAFGMVAKNANYGLFAAAITKTGCEGIMTGPGPITVFCPNDDAFVELAQKLGTTKMDLMSHQALPNIVKHHVVQGAVTLADMSEGKVFTTMGGTQLKCSGGKVNGMSFKKNDIKVGNGIVHAVNGVIPSQ</sequence>
<dbReference type="GeneID" id="8245611"/>
<dbReference type="GO" id="GO:0005615">
    <property type="term" value="C:extracellular space"/>
    <property type="evidence" value="ECO:0007669"/>
    <property type="project" value="TreeGrafter"/>
</dbReference>
<dbReference type="RefSeq" id="XP_002507977.1">
    <property type="nucleotide sequence ID" value="XM_002507931.1"/>
</dbReference>
<dbReference type="OrthoDB" id="286301at2759"/>
<feature type="domain" description="FAS1" evidence="1">
    <location>
        <begin position="47"/>
        <end position="175"/>
    </location>
</feature>
<dbReference type="InterPro" id="IPR050904">
    <property type="entry name" value="Adhesion/Biosynth-related"/>
</dbReference>
<gene>
    <name evidence="2" type="ORF">MICPUN_60820</name>
</gene>
<dbReference type="InterPro" id="IPR036378">
    <property type="entry name" value="FAS1_dom_sf"/>
</dbReference>
<dbReference type="Pfam" id="PF02469">
    <property type="entry name" value="Fasciclin"/>
    <property type="match status" value="1"/>
</dbReference>
<accession>C1FGC7</accession>
<dbReference type="PROSITE" id="PS50213">
    <property type="entry name" value="FAS1"/>
    <property type="match status" value="1"/>
</dbReference>
<organism evidence="2 3">
    <name type="scientific">Micromonas commoda (strain RCC299 / NOUM17 / CCMP2709)</name>
    <name type="common">Picoplanktonic green alga</name>
    <dbReference type="NCBI Taxonomy" id="296587"/>
    <lineage>
        <taxon>Eukaryota</taxon>
        <taxon>Viridiplantae</taxon>
        <taxon>Chlorophyta</taxon>
        <taxon>Mamiellophyceae</taxon>
        <taxon>Mamiellales</taxon>
        <taxon>Mamiellaceae</taxon>
        <taxon>Micromonas</taxon>
    </lineage>
</organism>
<dbReference type="Gene3D" id="2.30.180.10">
    <property type="entry name" value="FAS1 domain"/>
    <property type="match status" value="1"/>
</dbReference>
<dbReference type="OMA" id="CPNDDAF"/>